<dbReference type="OrthoDB" id="8058394at2"/>
<feature type="transmembrane region" description="Helical" evidence="6">
    <location>
        <begin position="168"/>
        <end position="188"/>
    </location>
</feature>
<feature type="transmembrane region" description="Helical" evidence="6">
    <location>
        <begin position="239"/>
        <end position="257"/>
    </location>
</feature>
<dbReference type="AlphaFoldDB" id="A0A4R4DM23"/>
<dbReference type="Proteomes" id="UP000295023">
    <property type="component" value="Unassembled WGS sequence"/>
</dbReference>
<organism evidence="7 8">
    <name type="scientific">Roseicella aquatilis</name>
    <dbReference type="NCBI Taxonomy" id="2527868"/>
    <lineage>
        <taxon>Bacteria</taxon>
        <taxon>Pseudomonadati</taxon>
        <taxon>Pseudomonadota</taxon>
        <taxon>Alphaproteobacteria</taxon>
        <taxon>Acetobacterales</taxon>
        <taxon>Roseomonadaceae</taxon>
        <taxon>Roseicella</taxon>
    </lineage>
</organism>
<evidence type="ECO:0000256" key="6">
    <source>
        <dbReference type="SAM" id="Phobius"/>
    </source>
</evidence>
<feature type="transmembrane region" description="Helical" evidence="6">
    <location>
        <begin position="143"/>
        <end position="163"/>
    </location>
</feature>
<sequence>MGALTAIFGPFAAGIDARLIESMDTVIAAALVEARLAWLTALSIYVVGFALLAMWQRVDLYEVGLACARALAIAALLQAGNYAFYVRDLFFTSLPNTFGAMLGGARPTVGSAQQFDVLWSAVLNIVGRVAAVSTGWFGWADRAIAWAVALFCLIPLALIFGVWIMGRIFMAIIICLGPFLLILALWRATRGFVEGWIGKLVGFAVFQLATSILLRILLVEISRRFQAVQAGMGATVDEMHAALALVFLTFCLGAVVMVALPGAVAIGSGSVAAAAVATIGRMSPIR</sequence>
<comment type="subcellular location">
    <subcellularLocation>
        <location evidence="1">Membrane</location>
        <topology evidence="1">Multi-pass membrane protein</topology>
    </subcellularLocation>
</comment>
<proteinExistence type="inferred from homology"/>
<keyword evidence="4 6" id="KW-1133">Transmembrane helix</keyword>
<comment type="similarity">
    <text evidence="2">Belongs to the TrbL/VirB6 family.</text>
</comment>
<reference evidence="7 8" key="1">
    <citation type="submission" date="2019-03" db="EMBL/GenBank/DDBJ databases">
        <title>Paracraurococcus aquatilis NE82 genome sequence.</title>
        <authorList>
            <person name="Zhao Y."/>
            <person name="Du Z."/>
        </authorList>
    </citation>
    <scope>NUCLEOTIDE SEQUENCE [LARGE SCALE GENOMIC DNA]</scope>
    <source>
        <strain evidence="7 8">NE82</strain>
    </source>
</reference>
<keyword evidence="5 6" id="KW-0472">Membrane</keyword>
<name>A0A4R4DM23_9PROT</name>
<feature type="transmembrane region" description="Helical" evidence="6">
    <location>
        <begin position="60"/>
        <end position="79"/>
    </location>
</feature>
<dbReference type="GO" id="GO:0016020">
    <property type="term" value="C:membrane"/>
    <property type="evidence" value="ECO:0007669"/>
    <property type="project" value="UniProtKB-SubCell"/>
</dbReference>
<evidence type="ECO:0000256" key="1">
    <source>
        <dbReference type="ARBA" id="ARBA00004141"/>
    </source>
</evidence>
<evidence type="ECO:0000256" key="3">
    <source>
        <dbReference type="ARBA" id="ARBA00022692"/>
    </source>
</evidence>
<evidence type="ECO:0000313" key="7">
    <source>
        <dbReference type="EMBL" id="TCZ61133.1"/>
    </source>
</evidence>
<dbReference type="RefSeq" id="WP_132289857.1">
    <property type="nucleotide sequence ID" value="NZ_SKBM01000011.1"/>
</dbReference>
<evidence type="ECO:0000256" key="4">
    <source>
        <dbReference type="ARBA" id="ARBA00022989"/>
    </source>
</evidence>
<keyword evidence="8" id="KW-1185">Reference proteome</keyword>
<feature type="transmembrane region" description="Helical" evidence="6">
    <location>
        <begin position="200"/>
        <end position="218"/>
    </location>
</feature>
<evidence type="ECO:0000256" key="5">
    <source>
        <dbReference type="ARBA" id="ARBA00023136"/>
    </source>
</evidence>
<feature type="transmembrane region" description="Helical" evidence="6">
    <location>
        <begin position="263"/>
        <end position="280"/>
    </location>
</feature>
<keyword evidence="3 6" id="KW-0812">Transmembrane</keyword>
<gene>
    <name evidence="7" type="ORF">EXY23_13470</name>
</gene>
<comment type="caution">
    <text evidence="7">The sequence shown here is derived from an EMBL/GenBank/DDBJ whole genome shotgun (WGS) entry which is preliminary data.</text>
</comment>
<dbReference type="GO" id="GO:0030255">
    <property type="term" value="P:protein secretion by the type IV secretion system"/>
    <property type="evidence" value="ECO:0007669"/>
    <property type="project" value="InterPro"/>
</dbReference>
<dbReference type="Pfam" id="PF04610">
    <property type="entry name" value="TrbL"/>
    <property type="match status" value="1"/>
</dbReference>
<feature type="transmembrane region" description="Helical" evidence="6">
    <location>
        <begin position="27"/>
        <end position="53"/>
    </location>
</feature>
<dbReference type="InterPro" id="IPR007688">
    <property type="entry name" value="Conjugal_tfr_TrbL/VirB6"/>
</dbReference>
<evidence type="ECO:0000256" key="2">
    <source>
        <dbReference type="ARBA" id="ARBA00007802"/>
    </source>
</evidence>
<dbReference type="EMBL" id="SKBM01000011">
    <property type="protein sequence ID" value="TCZ61133.1"/>
    <property type="molecule type" value="Genomic_DNA"/>
</dbReference>
<evidence type="ECO:0008006" key="9">
    <source>
        <dbReference type="Google" id="ProtNLM"/>
    </source>
</evidence>
<protein>
    <recommendedName>
        <fullName evidence="9">Type IV secretion system protein</fullName>
    </recommendedName>
</protein>
<accession>A0A4R4DM23</accession>
<evidence type="ECO:0000313" key="8">
    <source>
        <dbReference type="Proteomes" id="UP000295023"/>
    </source>
</evidence>